<proteinExistence type="predicted"/>
<name>A0AA88ZI65_CLONO</name>
<dbReference type="RefSeq" id="WP_039251147.1">
    <property type="nucleotide sequence ID" value="NZ_JDRX01000054.1"/>
</dbReference>
<organism evidence="1 2">
    <name type="scientific">Clostridium novyi A str. 4570</name>
    <dbReference type="NCBI Taxonomy" id="1444290"/>
    <lineage>
        <taxon>Bacteria</taxon>
        <taxon>Bacillati</taxon>
        <taxon>Bacillota</taxon>
        <taxon>Clostridia</taxon>
        <taxon>Eubacteriales</taxon>
        <taxon>Clostridiaceae</taxon>
        <taxon>Clostridium</taxon>
    </lineage>
</organism>
<sequence length="146" mass="17017">MMALAKSLGYELLDKTKMQISKEYYNKITSHKCEDEKIIKQLLSLEKGCVLSQLYNTYKNLNNISLDNIEAVMSNFFSTLFDMGFEVNEEEEEINKSITVNTKKLFKEFLFSKPVNKDGEINGQVKYLSWNYKGKMIMPKIVKPME</sequence>
<accession>A0AA88ZI65</accession>
<protein>
    <submittedName>
        <fullName evidence="1">Uncharacterized protein</fullName>
    </submittedName>
</protein>
<reference evidence="1 2" key="1">
    <citation type="submission" date="2014-01" db="EMBL/GenBank/DDBJ databases">
        <title>Plasmidome dynamics in the species complex Clostridium novyi sensu lato converts strains of independent lineages into distinctly different pathogens.</title>
        <authorList>
            <person name="Skarin H."/>
            <person name="Segerman B."/>
        </authorList>
    </citation>
    <scope>NUCLEOTIDE SEQUENCE [LARGE SCALE GENOMIC DNA]</scope>
    <source>
        <strain evidence="1 2">4570</strain>
    </source>
</reference>
<dbReference type="AlphaFoldDB" id="A0AA88ZI65"/>
<evidence type="ECO:0000313" key="1">
    <source>
        <dbReference type="EMBL" id="KGM99228.1"/>
    </source>
</evidence>
<dbReference type="EMBL" id="JDRX01000054">
    <property type="protein sequence ID" value="KGM99228.1"/>
    <property type="molecule type" value="Genomic_DNA"/>
</dbReference>
<dbReference type="Proteomes" id="UP000030016">
    <property type="component" value="Unassembled WGS sequence"/>
</dbReference>
<comment type="caution">
    <text evidence="1">The sequence shown here is derived from an EMBL/GenBank/DDBJ whole genome shotgun (WGS) entry which is preliminary data.</text>
</comment>
<evidence type="ECO:0000313" key="2">
    <source>
        <dbReference type="Proteomes" id="UP000030016"/>
    </source>
</evidence>
<gene>
    <name evidence="1" type="ORF">Z969_10795</name>
</gene>